<evidence type="ECO:0000313" key="3">
    <source>
        <dbReference type="Proteomes" id="UP000031838"/>
    </source>
</evidence>
<name>A0A0B6S8D8_BURPL</name>
<evidence type="ECO:0000256" key="1">
    <source>
        <dbReference type="SAM" id="SignalP"/>
    </source>
</evidence>
<evidence type="ECO:0000313" key="2">
    <source>
        <dbReference type="EMBL" id="AJK50699.1"/>
    </source>
</evidence>
<reference evidence="2 3" key="2">
    <citation type="journal article" date="2016" name="Appl. Microbiol. Biotechnol.">
        <title>Mutations improving production and secretion of extracellular lipase by Burkholderia glumae PG1.</title>
        <authorList>
            <person name="Knapp A."/>
            <person name="Voget S."/>
            <person name="Gao R."/>
            <person name="Zaburannyi N."/>
            <person name="Krysciak D."/>
            <person name="Breuer M."/>
            <person name="Hauer B."/>
            <person name="Streit W.R."/>
            <person name="Muller R."/>
            <person name="Daniel R."/>
            <person name="Jaeger K.E."/>
        </authorList>
    </citation>
    <scope>NUCLEOTIDE SEQUENCE [LARGE SCALE GENOMIC DNA]</scope>
    <source>
        <strain evidence="2 3">PG1</strain>
    </source>
</reference>
<keyword evidence="1" id="KW-0732">Signal</keyword>
<dbReference type="Proteomes" id="UP000031838">
    <property type="component" value="Chromosome 2"/>
</dbReference>
<feature type="chain" id="PRO_5002110394" evidence="1">
    <location>
        <begin position="24"/>
        <end position="225"/>
    </location>
</feature>
<gene>
    <name evidence="2" type="ORF">BGL_2c26450</name>
</gene>
<dbReference type="KEGG" id="bgp:BGL_2c26450"/>
<keyword evidence="3" id="KW-1185">Reference proteome</keyword>
<protein>
    <submittedName>
        <fullName evidence="2">Putative prokaryotic membrane lipoprotein</fullName>
    </submittedName>
</protein>
<organism evidence="2 3">
    <name type="scientific">Burkholderia plantarii</name>
    <dbReference type="NCBI Taxonomy" id="41899"/>
    <lineage>
        <taxon>Bacteria</taxon>
        <taxon>Pseudomonadati</taxon>
        <taxon>Pseudomonadota</taxon>
        <taxon>Betaproteobacteria</taxon>
        <taxon>Burkholderiales</taxon>
        <taxon>Burkholderiaceae</taxon>
        <taxon>Burkholderia</taxon>
    </lineage>
</organism>
<feature type="signal peptide" evidence="1">
    <location>
        <begin position="1"/>
        <end position="23"/>
    </location>
</feature>
<reference evidence="3" key="1">
    <citation type="submission" date="2011-03" db="EMBL/GenBank/DDBJ databases">
        <authorList>
            <person name="Voget S."/>
            <person name="Streit W.R."/>
            <person name="Jaeger K.E."/>
            <person name="Daniel R."/>
        </authorList>
    </citation>
    <scope>NUCLEOTIDE SEQUENCE [LARGE SCALE GENOMIC DNA]</scope>
    <source>
        <strain evidence="3">PG1</strain>
    </source>
</reference>
<dbReference type="EMBL" id="CP002581">
    <property type="protein sequence ID" value="AJK50699.1"/>
    <property type="molecule type" value="Genomic_DNA"/>
</dbReference>
<dbReference type="AlphaFoldDB" id="A0A0B6S8D8"/>
<sequence length="225" mass="24281">MTFRFPPRHASLLLAAIALSACTAPGFDEPCGIHCAPPVLPAVAPYHHLRHGVVTSSGWFGISTDDVVDFDTGTLSVIDWEPQASASGLRPLLKRRRDIALAADDLALLRTTAAAIWRAGEPLPPGRASLENGWSIRVIDGDTARTEQGIGEPGGDGRYLYALLGRIVSQRFHYVVPVDPLWYSSWFCFPYPSGRPAGVPVLHARQPGHAGFRFSAPGAGQTCFR</sequence>
<accession>A0A0B6S8D8</accession>
<dbReference type="PROSITE" id="PS51257">
    <property type="entry name" value="PROKAR_LIPOPROTEIN"/>
    <property type="match status" value="1"/>
</dbReference>
<dbReference type="HOGENOM" id="CLU_1228005_0_0_4"/>
<keyword evidence="2" id="KW-0449">Lipoprotein</keyword>
<proteinExistence type="predicted"/>